<organism evidence="2">
    <name type="scientific">marine sediment metagenome</name>
    <dbReference type="NCBI Taxonomy" id="412755"/>
    <lineage>
        <taxon>unclassified sequences</taxon>
        <taxon>metagenomes</taxon>
        <taxon>ecological metagenomes</taxon>
    </lineage>
</organism>
<comment type="caution">
    <text evidence="2">The sequence shown here is derived from an EMBL/GenBank/DDBJ whole genome shotgun (WGS) entry which is preliminary data.</text>
</comment>
<proteinExistence type="predicted"/>
<gene>
    <name evidence="2" type="ORF">LCGC14_2167320</name>
</gene>
<evidence type="ECO:0000256" key="1">
    <source>
        <dbReference type="SAM" id="MobiDB-lite"/>
    </source>
</evidence>
<sequence>MPYKDKESQKKAVREAVQKHRKGITSEGE</sequence>
<dbReference type="AlphaFoldDB" id="A0A0F9G3Q0"/>
<name>A0A0F9G3Q0_9ZZZZ</name>
<feature type="region of interest" description="Disordered" evidence="1">
    <location>
        <begin position="1"/>
        <end position="29"/>
    </location>
</feature>
<feature type="compositionally biased region" description="Basic and acidic residues" evidence="1">
    <location>
        <begin position="1"/>
        <end position="18"/>
    </location>
</feature>
<evidence type="ECO:0000313" key="2">
    <source>
        <dbReference type="EMBL" id="KKL64210.1"/>
    </source>
</evidence>
<reference evidence="2" key="1">
    <citation type="journal article" date="2015" name="Nature">
        <title>Complex archaea that bridge the gap between prokaryotes and eukaryotes.</title>
        <authorList>
            <person name="Spang A."/>
            <person name="Saw J.H."/>
            <person name="Jorgensen S.L."/>
            <person name="Zaremba-Niedzwiedzka K."/>
            <person name="Martijn J."/>
            <person name="Lind A.E."/>
            <person name="van Eijk R."/>
            <person name="Schleper C."/>
            <person name="Guy L."/>
            <person name="Ettema T.J."/>
        </authorList>
    </citation>
    <scope>NUCLEOTIDE SEQUENCE</scope>
</reference>
<accession>A0A0F9G3Q0</accession>
<protein>
    <submittedName>
        <fullName evidence="2">Uncharacterized protein</fullName>
    </submittedName>
</protein>
<dbReference type="EMBL" id="LAZR01027914">
    <property type="protein sequence ID" value="KKL64210.1"/>
    <property type="molecule type" value="Genomic_DNA"/>
</dbReference>